<keyword evidence="3" id="KW-1185">Reference proteome</keyword>
<proteinExistence type="predicted"/>
<name>A0A545UF50_9GAMM</name>
<evidence type="ECO:0000313" key="2">
    <source>
        <dbReference type="EMBL" id="TQV88099.1"/>
    </source>
</evidence>
<dbReference type="Gene3D" id="3.60.10.10">
    <property type="entry name" value="Endonuclease/exonuclease/phosphatase"/>
    <property type="match status" value="1"/>
</dbReference>
<dbReference type="OrthoDB" id="525956at2"/>
<gene>
    <name evidence="2" type="ORF">FLL46_06115</name>
</gene>
<protein>
    <submittedName>
        <fullName evidence="2">Endonuclease/exonuclease/phosphatase family protein</fullName>
    </submittedName>
</protein>
<evidence type="ECO:0000259" key="1">
    <source>
        <dbReference type="Pfam" id="PF03372"/>
    </source>
</evidence>
<sequence>MAKKISFASFNLYNLQEAGKKVRSKVVPNALYDKKIAWTRKMLIDLDADVIAFQELWSRKCLDKVFRVEALSGYQLVYITQSFTNPWYGIAVAVAVRTPWKVKYKKLYKKFPFKKIVKLDENDDEDDEFNLSIDQFSRTVINLTLENPTSNKIPDIDVFAAHLKSKLPASAKNVTSKHRNTIGSAISTIRRTAEAAALRWILTNRMKYTNKPTVLLGDLNDDPRSNTLALITEQPSLTPSSTGRDTALYSALKLQQLRSFRDVFYTHEFNRLKDTLDHILVSEEFFESSNKSVWRHLETRIWNDFLEDDSPHTSDHGIIKAIFQLS</sequence>
<dbReference type="GO" id="GO:0004527">
    <property type="term" value="F:exonuclease activity"/>
    <property type="evidence" value="ECO:0007669"/>
    <property type="project" value="UniProtKB-KW"/>
</dbReference>
<dbReference type="PANTHER" id="PTHR42834">
    <property type="entry name" value="ENDONUCLEASE/EXONUCLEASE/PHOSPHATASE FAMILY PROTEIN (AFU_ORTHOLOGUE AFUA_3G09210)"/>
    <property type="match status" value="1"/>
</dbReference>
<evidence type="ECO:0000313" key="3">
    <source>
        <dbReference type="Proteomes" id="UP000315439"/>
    </source>
</evidence>
<dbReference type="SUPFAM" id="SSF56219">
    <property type="entry name" value="DNase I-like"/>
    <property type="match status" value="1"/>
</dbReference>
<organism evidence="2 3">
    <name type="scientific">Aliikangiella coralliicola</name>
    <dbReference type="NCBI Taxonomy" id="2592383"/>
    <lineage>
        <taxon>Bacteria</taxon>
        <taxon>Pseudomonadati</taxon>
        <taxon>Pseudomonadota</taxon>
        <taxon>Gammaproteobacteria</taxon>
        <taxon>Oceanospirillales</taxon>
        <taxon>Pleioneaceae</taxon>
        <taxon>Aliikangiella</taxon>
    </lineage>
</organism>
<dbReference type="GO" id="GO:0004519">
    <property type="term" value="F:endonuclease activity"/>
    <property type="evidence" value="ECO:0007669"/>
    <property type="project" value="UniProtKB-KW"/>
</dbReference>
<dbReference type="InterPro" id="IPR005135">
    <property type="entry name" value="Endo/exonuclease/phosphatase"/>
</dbReference>
<keyword evidence="2" id="KW-0255">Endonuclease</keyword>
<accession>A0A545UF50</accession>
<dbReference type="EMBL" id="VIKS01000004">
    <property type="protein sequence ID" value="TQV88099.1"/>
    <property type="molecule type" value="Genomic_DNA"/>
</dbReference>
<dbReference type="RefSeq" id="WP_142892608.1">
    <property type="nucleotide sequence ID" value="NZ_ML660162.1"/>
</dbReference>
<dbReference type="Proteomes" id="UP000315439">
    <property type="component" value="Unassembled WGS sequence"/>
</dbReference>
<dbReference type="PANTHER" id="PTHR42834:SF1">
    <property type="entry name" value="ENDONUCLEASE_EXONUCLEASE_PHOSPHATASE FAMILY PROTEIN (AFU_ORTHOLOGUE AFUA_3G09210)"/>
    <property type="match status" value="1"/>
</dbReference>
<reference evidence="2 3" key="1">
    <citation type="submission" date="2019-07" db="EMBL/GenBank/DDBJ databases">
        <title>Draft genome for Aliikangiella sp. M105.</title>
        <authorList>
            <person name="Wang G."/>
        </authorList>
    </citation>
    <scope>NUCLEOTIDE SEQUENCE [LARGE SCALE GENOMIC DNA]</scope>
    <source>
        <strain evidence="2 3">M105</strain>
    </source>
</reference>
<dbReference type="InterPro" id="IPR036691">
    <property type="entry name" value="Endo/exonu/phosph_ase_sf"/>
</dbReference>
<comment type="caution">
    <text evidence="2">The sequence shown here is derived from an EMBL/GenBank/DDBJ whole genome shotgun (WGS) entry which is preliminary data.</text>
</comment>
<keyword evidence="2" id="KW-0378">Hydrolase</keyword>
<keyword evidence="2" id="KW-0540">Nuclease</keyword>
<dbReference type="Pfam" id="PF03372">
    <property type="entry name" value="Exo_endo_phos"/>
    <property type="match status" value="1"/>
</dbReference>
<keyword evidence="2" id="KW-0269">Exonuclease</keyword>
<feature type="domain" description="Endonuclease/exonuclease/phosphatase" evidence="1">
    <location>
        <begin position="39"/>
        <end position="316"/>
    </location>
</feature>
<dbReference type="AlphaFoldDB" id="A0A545UF50"/>